<comment type="similarity">
    <text evidence="9">Belongs to the DHHC palmitoyltransferase family. PFA5 subfamily.</text>
</comment>
<name>A0A1Y2I3Y0_9FUNG</name>
<reference evidence="13 14" key="1">
    <citation type="submission" date="2016-07" db="EMBL/GenBank/DDBJ databases">
        <title>Pervasive Adenine N6-methylation of Active Genes in Fungi.</title>
        <authorList>
            <consortium name="DOE Joint Genome Institute"/>
            <person name="Mondo S.J."/>
            <person name="Dannebaum R.O."/>
            <person name="Kuo R.C."/>
            <person name="Labutti K."/>
            <person name="Haridas S."/>
            <person name="Kuo A."/>
            <person name="Salamov A."/>
            <person name="Ahrendt S.R."/>
            <person name="Lipzen A."/>
            <person name="Sullivan W."/>
            <person name="Andreopoulos W.B."/>
            <person name="Clum A."/>
            <person name="Lindquist E."/>
            <person name="Daum C."/>
            <person name="Ramamoorthy G.K."/>
            <person name="Gryganskyi A."/>
            <person name="Culley D."/>
            <person name="Magnuson J.K."/>
            <person name="James T.Y."/>
            <person name="O'Malley M.A."/>
            <person name="Stajich J.E."/>
            <person name="Spatafora J.W."/>
            <person name="Visel A."/>
            <person name="Grigoriev I.V."/>
        </authorList>
    </citation>
    <scope>NUCLEOTIDE SEQUENCE [LARGE SCALE GENOMIC DNA]</scope>
    <source>
        <strain evidence="13 14">PL171</strain>
    </source>
</reference>
<dbReference type="OrthoDB" id="9909019at2759"/>
<feature type="transmembrane region" description="Helical" evidence="11">
    <location>
        <begin position="103"/>
        <end position="125"/>
    </location>
</feature>
<dbReference type="GO" id="GO:0005794">
    <property type="term" value="C:Golgi apparatus"/>
    <property type="evidence" value="ECO:0007669"/>
    <property type="project" value="TreeGrafter"/>
</dbReference>
<evidence type="ECO:0000256" key="9">
    <source>
        <dbReference type="ARBA" id="ARBA00038298"/>
    </source>
</evidence>
<dbReference type="InterPro" id="IPR039859">
    <property type="entry name" value="PFA4/ZDH16/20/ERF2-like"/>
</dbReference>
<dbReference type="GO" id="GO:0006612">
    <property type="term" value="P:protein targeting to membrane"/>
    <property type="evidence" value="ECO:0007669"/>
    <property type="project" value="TreeGrafter"/>
</dbReference>
<evidence type="ECO:0000256" key="6">
    <source>
        <dbReference type="ARBA" id="ARBA00023139"/>
    </source>
</evidence>
<evidence type="ECO:0000259" key="12">
    <source>
        <dbReference type="Pfam" id="PF01529"/>
    </source>
</evidence>
<comment type="catalytic activity">
    <reaction evidence="10 11">
        <text>L-cysteinyl-[protein] + hexadecanoyl-CoA = S-hexadecanoyl-L-cysteinyl-[protein] + CoA</text>
        <dbReference type="Rhea" id="RHEA:36683"/>
        <dbReference type="Rhea" id="RHEA-COMP:10131"/>
        <dbReference type="Rhea" id="RHEA-COMP:11032"/>
        <dbReference type="ChEBI" id="CHEBI:29950"/>
        <dbReference type="ChEBI" id="CHEBI:57287"/>
        <dbReference type="ChEBI" id="CHEBI:57379"/>
        <dbReference type="ChEBI" id="CHEBI:74151"/>
        <dbReference type="EC" id="2.3.1.225"/>
    </reaction>
</comment>
<dbReference type="EC" id="2.3.1.225" evidence="11"/>
<evidence type="ECO:0000256" key="8">
    <source>
        <dbReference type="ARBA" id="ARBA00023315"/>
    </source>
</evidence>
<keyword evidence="5 11" id="KW-0472">Membrane</keyword>
<keyword evidence="6" id="KW-0564">Palmitate</keyword>
<keyword evidence="7" id="KW-0449">Lipoprotein</keyword>
<protein>
    <recommendedName>
        <fullName evidence="11">Palmitoyltransferase</fullName>
        <ecNumber evidence="11">2.3.1.225</ecNumber>
    </recommendedName>
</protein>
<dbReference type="PANTHER" id="PTHR22883">
    <property type="entry name" value="ZINC FINGER DHHC DOMAIN CONTAINING PROTEIN"/>
    <property type="match status" value="1"/>
</dbReference>
<keyword evidence="3 11" id="KW-0812">Transmembrane</keyword>
<dbReference type="Proteomes" id="UP000193411">
    <property type="component" value="Unassembled WGS sequence"/>
</dbReference>
<keyword evidence="14" id="KW-1185">Reference proteome</keyword>
<evidence type="ECO:0000313" key="14">
    <source>
        <dbReference type="Proteomes" id="UP000193411"/>
    </source>
</evidence>
<organism evidence="13 14">
    <name type="scientific">Catenaria anguillulae PL171</name>
    <dbReference type="NCBI Taxonomy" id="765915"/>
    <lineage>
        <taxon>Eukaryota</taxon>
        <taxon>Fungi</taxon>
        <taxon>Fungi incertae sedis</taxon>
        <taxon>Blastocladiomycota</taxon>
        <taxon>Blastocladiomycetes</taxon>
        <taxon>Blastocladiales</taxon>
        <taxon>Catenariaceae</taxon>
        <taxon>Catenaria</taxon>
    </lineage>
</organism>
<feature type="transmembrane region" description="Helical" evidence="11">
    <location>
        <begin position="76"/>
        <end position="97"/>
    </location>
</feature>
<dbReference type="InterPro" id="IPR001594">
    <property type="entry name" value="Palmitoyltrfase_DHHC"/>
</dbReference>
<keyword evidence="4 11" id="KW-1133">Transmembrane helix</keyword>
<evidence type="ECO:0000256" key="7">
    <source>
        <dbReference type="ARBA" id="ARBA00023288"/>
    </source>
</evidence>
<evidence type="ECO:0000313" key="13">
    <source>
        <dbReference type="EMBL" id="ORZ40651.1"/>
    </source>
</evidence>
<comment type="domain">
    <text evidence="11">The DHHC domain is required for palmitoyltransferase activity.</text>
</comment>
<dbReference type="EMBL" id="MCFL01000002">
    <property type="protein sequence ID" value="ORZ40651.1"/>
    <property type="molecule type" value="Genomic_DNA"/>
</dbReference>
<dbReference type="STRING" id="765915.A0A1Y2I3Y0"/>
<dbReference type="GO" id="GO:0019706">
    <property type="term" value="F:protein-cysteine S-palmitoyltransferase activity"/>
    <property type="evidence" value="ECO:0007669"/>
    <property type="project" value="UniProtKB-EC"/>
</dbReference>
<evidence type="ECO:0000256" key="3">
    <source>
        <dbReference type="ARBA" id="ARBA00022692"/>
    </source>
</evidence>
<proteinExistence type="inferred from homology"/>
<dbReference type="GO" id="GO:0005783">
    <property type="term" value="C:endoplasmic reticulum"/>
    <property type="evidence" value="ECO:0007669"/>
    <property type="project" value="TreeGrafter"/>
</dbReference>
<dbReference type="PROSITE" id="PS50216">
    <property type="entry name" value="DHHC"/>
    <property type="match status" value="1"/>
</dbReference>
<comment type="caution">
    <text evidence="13">The sequence shown here is derived from an EMBL/GenBank/DDBJ whole genome shotgun (WGS) entry which is preliminary data.</text>
</comment>
<accession>A0A1Y2I3Y0</accession>
<sequence>MDPHRNRRPRPRRLPLPHALGPFRFLQEHARPHGLHPPHYHAAVLLSRLAHRILGQRIVSWCTRCVHWIGYERNPLVQIFFLAIVTAGVGIFAYSGWNRLEPLGFAIGHKWVWAATGCGVLWVLCGSMSRDPGRISDKDQAEAWGKVWPCDNILYFDGHECRTCLFEKPARSKHCSLCKACIARNDHHCVWINQCVGNANQPHFIAFLVCTTWIAAYTAYLSLAIAIHDLAMHGWIEFGKSSWWELQCYRFGYQQTGRWVRYPVDWAEGFSLALLIDPALIALGLFLIFATLIVAAFLAHHLWLNVIKGTTTNESHKWADVYDAIKYNEVCFARDAARGGKIVLTDVKSVKDEADKVKDKKLWPRHAYDAGVWNNLVEVIWPKRIEGLAGPAQDGNVVGAPLERASGKAVARRTG</sequence>
<evidence type="ECO:0000256" key="5">
    <source>
        <dbReference type="ARBA" id="ARBA00023136"/>
    </source>
</evidence>
<feature type="transmembrane region" description="Helical" evidence="11">
    <location>
        <begin position="279"/>
        <end position="299"/>
    </location>
</feature>
<keyword evidence="2 11" id="KW-0808">Transferase</keyword>
<evidence type="ECO:0000256" key="2">
    <source>
        <dbReference type="ARBA" id="ARBA00022679"/>
    </source>
</evidence>
<keyword evidence="8 11" id="KW-0012">Acyltransferase</keyword>
<feature type="domain" description="Palmitoyltransferase DHHC" evidence="12">
    <location>
        <begin position="159"/>
        <end position="318"/>
    </location>
</feature>
<gene>
    <name evidence="13" type="ORF">BCR44DRAFT_1097753</name>
</gene>
<dbReference type="Pfam" id="PF01529">
    <property type="entry name" value="DHHC"/>
    <property type="match status" value="1"/>
</dbReference>
<evidence type="ECO:0000256" key="1">
    <source>
        <dbReference type="ARBA" id="ARBA00004141"/>
    </source>
</evidence>
<feature type="transmembrane region" description="Helical" evidence="11">
    <location>
        <begin position="204"/>
        <end position="227"/>
    </location>
</feature>
<evidence type="ECO:0000256" key="10">
    <source>
        <dbReference type="ARBA" id="ARBA00048048"/>
    </source>
</evidence>
<dbReference type="GO" id="GO:0016020">
    <property type="term" value="C:membrane"/>
    <property type="evidence" value="ECO:0007669"/>
    <property type="project" value="UniProtKB-SubCell"/>
</dbReference>
<dbReference type="PANTHER" id="PTHR22883:SF23">
    <property type="entry name" value="PALMITOYLTRANSFERASE ZDHHC6"/>
    <property type="match status" value="1"/>
</dbReference>
<evidence type="ECO:0000256" key="4">
    <source>
        <dbReference type="ARBA" id="ARBA00022989"/>
    </source>
</evidence>
<comment type="subcellular location">
    <subcellularLocation>
        <location evidence="1">Membrane</location>
        <topology evidence="1">Multi-pass membrane protein</topology>
    </subcellularLocation>
</comment>
<dbReference type="AlphaFoldDB" id="A0A1Y2I3Y0"/>
<evidence type="ECO:0000256" key="11">
    <source>
        <dbReference type="RuleBase" id="RU079119"/>
    </source>
</evidence>